<organism evidence="2 3">
    <name type="scientific">Cohaesibacter celericrescens</name>
    <dbReference type="NCBI Taxonomy" id="2067669"/>
    <lineage>
        <taxon>Bacteria</taxon>
        <taxon>Pseudomonadati</taxon>
        <taxon>Pseudomonadota</taxon>
        <taxon>Alphaproteobacteria</taxon>
        <taxon>Hyphomicrobiales</taxon>
        <taxon>Cohaesibacteraceae</taxon>
    </lineage>
</organism>
<evidence type="ECO:0000313" key="2">
    <source>
        <dbReference type="EMBL" id="PLW76719.1"/>
    </source>
</evidence>
<accession>A0A2N5XQB9</accession>
<dbReference type="GO" id="GO:0032259">
    <property type="term" value="P:methylation"/>
    <property type="evidence" value="ECO:0007669"/>
    <property type="project" value="UniProtKB-KW"/>
</dbReference>
<dbReference type="AlphaFoldDB" id="A0A2N5XQB9"/>
<dbReference type="RefSeq" id="WP_101534008.1">
    <property type="nucleotide sequence ID" value="NZ_PKUQ01000022.1"/>
</dbReference>
<protein>
    <submittedName>
        <fullName evidence="2">Serine hydroxymethyltransferase</fullName>
    </submittedName>
</protein>
<evidence type="ECO:0000259" key="1">
    <source>
        <dbReference type="Pfam" id="PF21839"/>
    </source>
</evidence>
<dbReference type="EMBL" id="PKUQ01000022">
    <property type="protein sequence ID" value="PLW76719.1"/>
    <property type="molecule type" value="Genomic_DNA"/>
</dbReference>
<keyword evidence="3" id="KW-1185">Reference proteome</keyword>
<evidence type="ECO:0000313" key="3">
    <source>
        <dbReference type="Proteomes" id="UP000234881"/>
    </source>
</evidence>
<dbReference type="Pfam" id="PF21839">
    <property type="entry name" value="DUF6898"/>
    <property type="match status" value="1"/>
</dbReference>
<comment type="caution">
    <text evidence="2">The sequence shown here is derived from an EMBL/GenBank/DDBJ whole genome shotgun (WGS) entry which is preliminary data.</text>
</comment>
<keyword evidence="2" id="KW-0808">Transferase</keyword>
<dbReference type="InterPro" id="IPR054193">
    <property type="entry name" value="DUF6898"/>
</dbReference>
<keyword evidence="2" id="KW-0489">Methyltransferase</keyword>
<reference evidence="2 3" key="1">
    <citation type="submission" date="2018-01" db="EMBL/GenBank/DDBJ databases">
        <title>The draft genome sequence of Cohaesibacter sp. H1304.</title>
        <authorList>
            <person name="Wang N.-N."/>
            <person name="Du Z.-J."/>
        </authorList>
    </citation>
    <scope>NUCLEOTIDE SEQUENCE [LARGE SCALE GENOMIC DNA]</scope>
    <source>
        <strain evidence="2 3">H1304</strain>
    </source>
</reference>
<dbReference type="GO" id="GO:0008168">
    <property type="term" value="F:methyltransferase activity"/>
    <property type="evidence" value="ECO:0007669"/>
    <property type="project" value="UniProtKB-KW"/>
</dbReference>
<sequence length="64" mass="6883">MSAPKAGEVYIEFFTIGKQMKAVAVDAATGVEVTVFGPTTVSQKELQNLAVQKLKYRLGKLGHS</sequence>
<dbReference type="Proteomes" id="UP000234881">
    <property type="component" value="Unassembled WGS sequence"/>
</dbReference>
<feature type="domain" description="DUF6898" evidence="1">
    <location>
        <begin position="7"/>
        <end position="60"/>
    </location>
</feature>
<dbReference type="OrthoDB" id="8454594at2"/>
<name>A0A2N5XQB9_9HYPH</name>
<gene>
    <name evidence="2" type="ORF">C0081_11650</name>
</gene>
<proteinExistence type="predicted"/>